<accession>A0ABN7UC54</accession>
<gene>
    <name evidence="1" type="ORF">GMARGA_LOCUS4308</name>
</gene>
<feature type="non-terminal residue" evidence="1">
    <location>
        <position position="1"/>
    </location>
</feature>
<comment type="caution">
    <text evidence="1">The sequence shown here is derived from an EMBL/GenBank/DDBJ whole genome shotgun (WGS) entry which is preliminary data.</text>
</comment>
<protein>
    <submittedName>
        <fullName evidence="1">24798_t:CDS:1</fullName>
    </submittedName>
</protein>
<dbReference type="EMBL" id="CAJVQB010001678">
    <property type="protein sequence ID" value="CAG8545750.1"/>
    <property type="molecule type" value="Genomic_DNA"/>
</dbReference>
<sequence>MPKIQLRSNPIAKYIYNQNISDLLYLANNTSINNETSFWTKFAEM</sequence>
<name>A0ABN7UC54_GIGMA</name>
<dbReference type="Proteomes" id="UP000789901">
    <property type="component" value="Unassembled WGS sequence"/>
</dbReference>
<evidence type="ECO:0000313" key="1">
    <source>
        <dbReference type="EMBL" id="CAG8545750.1"/>
    </source>
</evidence>
<reference evidence="1 2" key="1">
    <citation type="submission" date="2021-06" db="EMBL/GenBank/DDBJ databases">
        <authorList>
            <person name="Kallberg Y."/>
            <person name="Tangrot J."/>
            <person name="Rosling A."/>
        </authorList>
    </citation>
    <scope>NUCLEOTIDE SEQUENCE [LARGE SCALE GENOMIC DNA]</scope>
    <source>
        <strain evidence="1 2">120-4 pot B 10/14</strain>
    </source>
</reference>
<keyword evidence="2" id="KW-1185">Reference proteome</keyword>
<feature type="non-terminal residue" evidence="1">
    <location>
        <position position="45"/>
    </location>
</feature>
<evidence type="ECO:0000313" key="2">
    <source>
        <dbReference type="Proteomes" id="UP000789901"/>
    </source>
</evidence>
<organism evidence="1 2">
    <name type="scientific">Gigaspora margarita</name>
    <dbReference type="NCBI Taxonomy" id="4874"/>
    <lineage>
        <taxon>Eukaryota</taxon>
        <taxon>Fungi</taxon>
        <taxon>Fungi incertae sedis</taxon>
        <taxon>Mucoromycota</taxon>
        <taxon>Glomeromycotina</taxon>
        <taxon>Glomeromycetes</taxon>
        <taxon>Diversisporales</taxon>
        <taxon>Gigasporaceae</taxon>
        <taxon>Gigaspora</taxon>
    </lineage>
</organism>
<proteinExistence type="predicted"/>